<dbReference type="GO" id="GO:0050661">
    <property type="term" value="F:NADP binding"/>
    <property type="evidence" value="ECO:0007669"/>
    <property type="project" value="UniProtKB-UniRule"/>
</dbReference>
<organism evidence="16 17">
    <name type="scientific">Oceanipulchritudo coccoides</name>
    <dbReference type="NCBI Taxonomy" id="2706888"/>
    <lineage>
        <taxon>Bacteria</taxon>
        <taxon>Pseudomonadati</taxon>
        <taxon>Verrucomicrobiota</taxon>
        <taxon>Opitutia</taxon>
        <taxon>Puniceicoccales</taxon>
        <taxon>Oceanipulchritudinaceae</taxon>
        <taxon>Oceanipulchritudo</taxon>
    </lineage>
</organism>
<dbReference type="SUPFAM" id="SSF55347">
    <property type="entry name" value="Glyceraldehyde-3-phosphate dehydrogenase-like, C-terminal domain"/>
    <property type="match status" value="1"/>
</dbReference>
<evidence type="ECO:0000256" key="9">
    <source>
        <dbReference type="ARBA" id="ARBA00037922"/>
    </source>
</evidence>
<keyword evidence="6 13" id="KW-0560">Oxidoreductase</keyword>
<comment type="caution">
    <text evidence="16">The sequence shown here is derived from an EMBL/GenBank/DDBJ whole genome shotgun (WGS) entry which is preliminary data.</text>
</comment>
<dbReference type="GO" id="GO:0009089">
    <property type="term" value="P:lysine biosynthetic process via diaminopimelate"/>
    <property type="evidence" value="ECO:0007669"/>
    <property type="project" value="UniProtKB-UniRule"/>
</dbReference>
<keyword evidence="7 13" id="KW-0520">NAD</keyword>
<feature type="binding site" evidence="13">
    <location>
        <begin position="11"/>
        <end position="16"/>
    </location>
    <ligand>
        <name>NAD(+)</name>
        <dbReference type="ChEBI" id="CHEBI:57540"/>
    </ligand>
</feature>
<evidence type="ECO:0000256" key="4">
    <source>
        <dbReference type="ARBA" id="ARBA00022857"/>
    </source>
</evidence>
<feature type="domain" description="Dihydrodipicolinate reductase C-terminal" evidence="15">
    <location>
        <begin position="107"/>
        <end position="242"/>
    </location>
</feature>
<dbReference type="InterPro" id="IPR022663">
    <property type="entry name" value="DapB_C"/>
</dbReference>
<feature type="binding site" evidence="13">
    <location>
        <begin position="101"/>
        <end position="104"/>
    </location>
    <ligand>
        <name>NAD(+)</name>
        <dbReference type="ChEBI" id="CHEBI:57540"/>
    </ligand>
</feature>
<proteinExistence type="inferred from homology"/>
<dbReference type="InterPro" id="IPR023940">
    <property type="entry name" value="DHDPR_bac"/>
</dbReference>
<evidence type="ECO:0000256" key="7">
    <source>
        <dbReference type="ARBA" id="ARBA00023027"/>
    </source>
</evidence>
<dbReference type="NCBIfam" id="TIGR00036">
    <property type="entry name" value="dapB"/>
    <property type="match status" value="1"/>
</dbReference>
<keyword evidence="17" id="KW-1185">Reference proteome</keyword>
<dbReference type="GO" id="GO:0005737">
    <property type="term" value="C:cytoplasm"/>
    <property type="evidence" value="ECO:0007669"/>
    <property type="project" value="UniProtKB-SubCell"/>
</dbReference>
<evidence type="ECO:0000256" key="8">
    <source>
        <dbReference type="ARBA" id="ARBA00023154"/>
    </source>
</evidence>
<comment type="function">
    <text evidence="13">Catalyzes the conversion of 4-hydroxy-tetrahydrodipicolinate (HTPA) to tetrahydrodipicolinate.</text>
</comment>
<keyword evidence="3 13" id="KW-0028">Amino-acid biosynthesis</keyword>
<feature type="domain" description="Dihydrodipicolinate reductase N-terminal" evidence="14">
    <location>
        <begin position="6"/>
        <end position="104"/>
    </location>
</feature>
<comment type="similarity">
    <text evidence="1 13">Belongs to the DapB family.</text>
</comment>
<dbReference type="InterPro" id="IPR022664">
    <property type="entry name" value="DapB_N_CS"/>
</dbReference>
<dbReference type="RefSeq" id="WP_163962829.1">
    <property type="nucleotide sequence ID" value="NZ_JAAGNX010000001.1"/>
</dbReference>
<gene>
    <name evidence="13" type="primary">dapB</name>
    <name evidence="16" type="ORF">G0Q06_04380</name>
</gene>
<evidence type="ECO:0000256" key="5">
    <source>
        <dbReference type="ARBA" id="ARBA00022915"/>
    </source>
</evidence>
<comment type="subunit">
    <text evidence="13">Homotetramer.</text>
</comment>
<dbReference type="InterPro" id="IPR000846">
    <property type="entry name" value="DapB_N"/>
</dbReference>
<evidence type="ECO:0000256" key="10">
    <source>
        <dbReference type="ARBA" id="ARBA00038983"/>
    </source>
</evidence>
<feature type="active site" description="Proton donor" evidence="13">
    <location>
        <position position="138"/>
    </location>
</feature>
<dbReference type="GO" id="GO:0008839">
    <property type="term" value="F:4-hydroxy-tetrahydrodipicolinate reductase"/>
    <property type="evidence" value="ECO:0007669"/>
    <property type="project" value="UniProtKB-UniRule"/>
</dbReference>
<comment type="catalytic activity">
    <reaction evidence="12 13">
        <text>(S)-2,3,4,5-tetrahydrodipicolinate + NAD(+) + H2O = (2S,4S)-4-hydroxy-2,3,4,5-tetrahydrodipicolinate + NADH + H(+)</text>
        <dbReference type="Rhea" id="RHEA:35323"/>
        <dbReference type="ChEBI" id="CHEBI:15377"/>
        <dbReference type="ChEBI" id="CHEBI:15378"/>
        <dbReference type="ChEBI" id="CHEBI:16845"/>
        <dbReference type="ChEBI" id="CHEBI:57540"/>
        <dbReference type="ChEBI" id="CHEBI:57945"/>
        <dbReference type="ChEBI" id="CHEBI:67139"/>
        <dbReference type="EC" id="1.17.1.8"/>
    </reaction>
</comment>
<keyword evidence="5 13" id="KW-0220">Diaminopimelate biosynthesis</keyword>
<feature type="binding site" evidence="13">
    <location>
        <position position="35"/>
    </location>
    <ligand>
        <name>NADP(+)</name>
        <dbReference type="ChEBI" id="CHEBI:58349"/>
    </ligand>
</feature>
<dbReference type="Proteomes" id="UP000478417">
    <property type="component" value="Unassembled WGS sequence"/>
</dbReference>
<sequence length="252" mass="27012">MSTPLTVLICGYKGRMGQTLLSIAESENARVGAQRDAGDALGEGIDNCQVAIDFSFHSATAELAGICATQDIPLVIGTTGHTDEEREQILEATKSIPVVWAGNYSVGVNLLFHLTELSARVLGDRYQPEIMEVHHKHKKDAPSGTALNLAEAIEATPDFSSAIRCSGRDGETGARPDGEIGLHALRGGEVVGEHTVFLFGDHDRIELTHRASDRRIFATGAYRAAHWVASQKPGLYSMRDVLGLTQPGALKA</sequence>
<protein>
    <recommendedName>
        <fullName evidence="10 13">4-hydroxy-tetrahydrodipicolinate reductase</fullName>
        <shortName evidence="13">HTPA reductase</shortName>
        <ecNumber evidence="10 13">1.17.1.8</ecNumber>
    </recommendedName>
</protein>
<reference evidence="16 17" key="1">
    <citation type="submission" date="2020-02" db="EMBL/GenBank/DDBJ databases">
        <title>Albibacoteraceae fam. nov., the first described family within the subdivision 4 Verrucomicrobia.</title>
        <authorList>
            <person name="Xi F."/>
        </authorList>
    </citation>
    <scope>NUCLEOTIDE SEQUENCE [LARGE SCALE GENOMIC DNA]</scope>
    <source>
        <strain evidence="16 17">CK1056</strain>
    </source>
</reference>
<comment type="pathway">
    <text evidence="9 13">Amino-acid biosynthesis; L-lysine biosynthesis via DAP pathway; (S)-tetrahydrodipicolinate from L-aspartate: step 4/4.</text>
</comment>
<dbReference type="GO" id="GO:0019877">
    <property type="term" value="P:diaminopimelate biosynthetic process"/>
    <property type="evidence" value="ECO:0007669"/>
    <property type="project" value="UniProtKB-UniRule"/>
</dbReference>
<dbReference type="GO" id="GO:0051287">
    <property type="term" value="F:NAD binding"/>
    <property type="evidence" value="ECO:0007669"/>
    <property type="project" value="UniProtKB-UniRule"/>
</dbReference>
<feature type="binding site" evidence="13">
    <location>
        <begin position="144"/>
        <end position="145"/>
    </location>
    <ligand>
        <name>(S)-2,3,4,5-tetrahydrodipicolinate</name>
        <dbReference type="ChEBI" id="CHEBI:16845"/>
    </ligand>
</feature>
<comment type="catalytic activity">
    <reaction evidence="11 13">
        <text>(S)-2,3,4,5-tetrahydrodipicolinate + NADP(+) + H2O = (2S,4S)-4-hydroxy-2,3,4,5-tetrahydrodipicolinate + NADPH + H(+)</text>
        <dbReference type="Rhea" id="RHEA:35331"/>
        <dbReference type="ChEBI" id="CHEBI:15377"/>
        <dbReference type="ChEBI" id="CHEBI:15378"/>
        <dbReference type="ChEBI" id="CHEBI:16845"/>
        <dbReference type="ChEBI" id="CHEBI:57783"/>
        <dbReference type="ChEBI" id="CHEBI:58349"/>
        <dbReference type="ChEBI" id="CHEBI:67139"/>
        <dbReference type="EC" id="1.17.1.8"/>
    </reaction>
</comment>
<dbReference type="Gene3D" id="3.40.50.720">
    <property type="entry name" value="NAD(P)-binding Rossmann-like Domain"/>
    <property type="match status" value="1"/>
</dbReference>
<evidence type="ECO:0000256" key="13">
    <source>
        <dbReference type="HAMAP-Rule" id="MF_00102"/>
    </source>
</evidence>
<evidence type="ECO:0000313" key="16">
    <source>
        <dbReference type="EMBL" id="NDV61679.1"/>
    </source>
</evidence>
<evidence type="ECO:0000256" key="3">
    <source>
        <dbReference type="ARBA" id="ARBA00022605"/>
    </source>
</evidence>
<comment type="subcellular location">
    <subcellularLocation>
        <location evidence="13">Cytoplasm</location>
    </subcellularLocation>
</comment>
<name>A0A6B2M044_9BACT</name>
<dbReference type="GO" id="GO:0016726">
    <property type="term" value="F:oxidoreductase activity, acting on CH or CH2 groups, NAD or NADP as acceptor"/>
    <property type="evidence" value="ECO:0007669"/>
    <property type="project" value="UniProtKB-UniRule"/>
</dbReference>
<dbReference type="CDD" id="cd02274">
    <property type="entry name" value="DHDPR_N"/>
    <property type="match status" value="1"/>
</dbReference>
<keyword evidence="8 13" id="KW-0457">Lysine biosynthesis</keyword>
<dbReference type="Pfam" id="PF05173">
    <property type="entry name" value="DapB_C"/>
    <property type="match status" value="1"/>
</dbReference>
<comment type="caution">
    <text evidence="13">Lacks conserved residue(s) required for the propagation of feature annotation.</text>
</comment>
<dbReference type="PIRSF" id="PIRSF000161">
    <property type="entry name" value="DHPR"/>
    <property type="match status" value="1"/>
</dbReference>
<evidence type="ECO:0000256" key="6">
    <source>
        <dbReference type="ARBA" id="ARBA00023002"/>
    </source>
</evidence>
<dbReference type="InterPro" id="IPR036291">
    <property type="entry name" value="NAD(P)-bd_dom_sf"/>
</dbReference>
<dbReference type="PROSITE" id="PS01298">
    <property type="entry name" value="DAPB"/>
    <property type="match status" value="1"/>
</dbReference>
<dbReference type="EC" id="1.17.1.8" evidence="10 13"/>
<comment type="caution">
    <text evidence="13">Was originally thought to be a dihydrodipicolinate reductase (DHDPR), catalyzing the conversion of dihydrodipicolinate to tetrahydrodipicolinate. However, it was shown in E.coli that the substrate of the enzymatic reaction is not dihydrodipicolinate (DHDP) but in fact (2S,4S)-4-hydroxy-2,3,4,5-tetrahydrodipicolinic acid (HTPA), the product released by the DapA-catalyzed reaction.</text>
</comment>
<evidence type="ECO:0000256" key="2">
    <source>
        <dbReference type="ARBA" id="ARBA00022490"/>
    </source>
</evidence>
<evidence type="ECO:0000256" key="11">
    <source>
        <dbReference type="ARBA" id="ARBA00049080"/>
    </source>
</evidence>
<keyword evidence="4 13" id="KW-0521">NADP</keyword>
<accession>A0A6B2M044</accession>
<evidence type="ECO:0000256" key="12">
    <source>
        <dbReference type="ARBA" id="ARBA00049396"/>
    </source>
</evidence>
<evidence type="ECO:0000259" key="14">
    <source>
        <dbReference type="Pfam" id="PF01113"/>
    </source>
</evidence>
<dbReference type="HAMAP" id="MF_00102">
    <property type="entry name" value="DapB"/>
    <property type="match status" value="1"/>
</dbReference>
<dbReference type="SUPFAM" id="SSF51735">
    <property type="entry name" value="NAD(P)-binding Rossmann-fold domains"/>
    <property type="match status" value="1"/>
</dbReference>
<keyword evidence="2 13" id="KW-0963">Cytoplasm</keyword>
<evidence type="ECO:0000256" key="1">
    <source>
        <dbReference type="ARBA" id="ARBA00006642"/>
    </source>
</evidence>
<evidence type="ECO:0000259" key="15">
    <source>
        <dbReference type="Pfam" id="PF05173"/>
    </source>
</evidence>
<dbReference type="UniPathway" id="UPA00034">
    <property type="reaction ID" value="UER00018"/>
</dbReference>
<dbReference type="PANTHER" id="PTHR20836:SF0">
    <property type="entry name" value="4-HYDROXY-TETRAHYDRODIPICOLINATE REDUCTASE 1, CHLOROPLASTIC-RELATED"/>
    <property type="match status" value="1"/>
</dbReference>
<dbReference type="PANTHER" id="PTHR20836">
    <property type="entry name" value="DIHYDRODIPICOLINATE REDUCTASE"/>
    <property type="match status" value="1"/>
</dbReference>
<feature type="binding site" evidence="13">
    <location>
        <position position="135"/>
    </location>
    <ligand>
        <name>(S)-2,3,4,5-tetrahydrodipicolinate</name>
        <dbReference type="ChEBI" id="CHEBI:16845"/>
    </ligand>
</feature>
<dbReference type="AlphaFoldDB" id="A0A6B2M044"/>
<dbReference type="Gene3D" id="3.30.360.10">
    <property type="entry name" value="Dihydrodipicolinate Reductase, domain 2"/>
    <property type="match status" value="1"/>
</dbReference>
<feature type="binding site" evidence="13">
    <location>
        <begin position="77"/>
        <end position="79"/>
    </location>
    <ligand>
        <name>NAD(+)</name>
        <dbReference type="ChEBI" id="CHEBI:57540"/>
    </ligand>
</feature>
<dbReference type="EMBL" id="JAAGNX010000001">
    <property type="protein sequence ID" value="NDV61679.1"/>
    <property type="molecule type" value="Genomic_DNA"/>
</dbReference>
<feature type="active site" description="Proton donor/acceptor" evidence="13">
    <location>
        <position position="134"/>
    </location>
</feature>
<evidence type="ECO:0000313" key="17">
    <source>
        <dbReference type="Proteomes" id="UP000478417"/>
    </source>
</evidence>
<dbReference type="Pfam" id="PF01113">
    <property type="entry name" value="DapB_N"/>
    <property type="match status" value="1"/>
</dbReference>